<gene>
    <name evidence="3" type="primary">omp110</name>
</gene>
<keyword evidence="1" id="KW-0732">Signal</keyword>
<name>B1N6B3_9RICK</name>
<organism evidence="3">
    <name type="scientific">Ehrlichia ewingii</name>
    <dbReference type="NCBI Taxonomy" id="947"/>
    <lineage>
        <taxon>Bacteria</taxon>
        <taxon>Pseudomonadati</taxon>
        <taxon>Pseudomonadota</taxon>
        <taxon>Alphaproteobacteria</taxon>
        <taxon>Rickettsiales</taxon>
        <taxon>Anaplasmataceae</taxon>
        <taxon>Ehrlichia</taxon>
    </lineage>
</organism>
<feature type="chain" id="PRO_5002767472" evidence="1">
    <location>
        <begin position="26"/>
        <end position="280"/>
    </location>
</feature>
<dbReference type="EMBL" id="EF116932">
    <property type="protein sequence ID" value="ABO36250.1"/>
    <property type="molecule type" value="Genomic_DNA"/>
</dbReference>
<dbReference type="InterPro" id="IPR002566">
    <property type="entry name" value="Msp4_OMP-like"/>
</dbReference>
<dbReference type="SUPFAM" id="SSF56925">
    <property type="entry name" value="OMPA-like"/>
    <property type="match status" value="1"/>
</dbReference>
<dbReference type="Pfam" id="PF01617">
    <property type="entry name" value="Surface_Ag_2"/>
    <property type="match status" value="1"/>
</dbReference>
<dbReference type="Gene3D" id="2.40.160.20">
    <property type="match status" value="1"/>
</dbReference>
<accession>B1N6B3</accession>
<dbReference type="AlphaFoldDB" id="B1N6B3"/>
<protein>
    <submittedName>
        <fullName evidence="3">Omp-1-10</fullName>
    </submittedName>
</protein>
<feature type="domain" description="Msp4/OMP-like" evidence="2">
    <location>
        <begin position="36"/>
        <end position="280"/>
    </location>
</feature>
<dbReference type="InterPro" id="IPR011250">
    <property type="entry name" value="OMP/PagP_B-barrel"/>
</dbReference>
<feature type="signal peptide" evidence="1">
    <location>
        <begin position="1"/>
        <end position="25"/>
    </location>
</feature>
<evidence type="ECO:0000313" key="3">
    <source>
        <dbReference type="EMBL" id="ABO36250.1"/>
    </source>
</evidence>
<proteinExistence type="predicted"/>
<evidence type="ECO:0000259" key="2">
    <source>
        <dbReference type="Pfam" id="PF01617"/>
    </source>
</evidence>
<sequence length="280" mass="31237">MRKKSFIIIGTVLICLLSPPNISFSEVITHNDNKHPGIYVSGQYKPGISHLRKFSVKETNATTVQLVGLNYTAAPIDDIKTSSKFDTPYTIAFQNNIISFSAAIGYSHAKGLRIELEGSYEEFDVTDPGNYTIKDAYRYFAIAREMNSSSNNQPKDKQFTVMRNDGVSIVSFMFNGCYDFPLGILEISPYICAGIGGDFIEFFDALHIKPAYQGKLGLNYPLFSKVSLFIDGYYHKVIGQQFKHLNVQHVVTLDTPKIASVVATLDVSYFGGEIGMRLIF</sequence>
<reference evidence="3" key="1">
    <citation type="journal article" date="2008" name="Clin. Vaccine Immunol.">
        <title>Identification of 19 polymorphic major outer membrane protein genes and their immunogenic peptides in Ehrlichia ewingii for use in a serodiagnostic assay.</title>
        <authorList>
            <person name="Zhang C."/>
            <person name="Xiong Q."/>
            <person name="Kikuchi T."/>
            <person name="Rikihisa Y."/>
        </authorList>
    </citation>
    <scope>NUCLEOTIDE SEQUENCE</scope>
</reference>
<evidence type="ECO:0000256" key="1">
    <source>
        <dbReference type="SAM" id="SignalP"/>
    </source>
</evidence>